<keyword evidence="4 5" id="KW-0378">Hydrolase</keyword>
<dbReference type="EC" id="3.4.23.-" evidence="5"/>
<name>A0ABT6KTS1_9MYCO</name>
<evidence type="ECO:0000256" key="1">
    <source>
        <dbReference type="ARBA" id="ARBA00006814"/>
    </source>
</evidence>
<dbReference type="PANTHER" id="PTHR30302">
    <property type="entry name" value="HYDROGENASE 1 MATURATION PROTEASE"/>
    <property type="match status" value="1"/>
</dbReference>
<dbReference type="InterPro" id="IPR023430">
    <property type="entry name" value="Pept_HybD-like_dom_sf"/>
</dbReference>
<comment type="similarity">
    <text evidence="1">Belongs to the peptidase A31 family.</text>
</comment>
<evidence type="ECO:0000313" key="5">
    <source>
        <dbReference type="EMBL" id="MDH6193998.1"/>
    </source>
</evidence>
<evidence type="ECO:0000313" key="6">
    <source>
        <dbReference type="Proteomes" id="UP001160130"/>
    </source>
</evidence>
<organism evidence="5 6">
    <name type="scientific">Mycolicibacterium frederiksbergense</name>
    <dbReference type="NCBI Taxonomy" id="117567"/>
    <lineage>
        <taxon>Bacteria</taxon>
        <taxon>Bacillati</taxon>
        <taxon>Actinomycetota</taxon>
        <taxon>Actinomycetes</taxon>
        <taxon>Mycobacteriales</taxon>
        <taxon>Mycobacteriaceae</taxon>
        <taxon>Mycolicibacterium</taxon>
    </lineage>
</organism>
<keyword evidence="6" id="KW-1185">Reference proteome</keyword>
<comment type="caution">
    <text evidence="5">The sequence shown here is derived from an EMBL/GenBank/DDBJ whole genome shotgun (WGS) entry which is preliminary data.</text>
</comment>
<evidence type="ECO:0000256" key="4">
    <source>
        <dbReference type="ARBA" id="ARBA00022801"/>
    </source>
</evidence>
<dbReference type="Gene3D" id="3.40.50.1450">
    <property type="entry name" value="HybD-like"/>
    <property type="match status" value="1"/>
</dbReference>
<dbReference type="SUPFAM" id="SSF53163">
    <property type="entry name" value="HybD-like"/>
    <property type="match status" value="1"/>
</dbReference>
<gene>
    <name evidence="5" type="ORF">M2272_000619</name>
</gene>
<reference evidence="5 6" key="1">
    <citation type="submission" date="2023-04" db="EMBL/GenBank/DDBJ databases">
        <title>Forest soil microbial communities from Buena Vista Peninsula, Colon Province, Panama.</title>
        <authorList>
            <person name="Bouskill N."/>
        </authorList>
    </citation>
    <scope>NUCLEOTIDE SEQUENCE [LARGE SCALE GENOMIC DNA]</scope>
    <source>
        <strain evidence="5 6">AC80</strain>
    </source>
</reference>
<dbReference type="EMBL" id="JARXVE010000001">
    <property type="protein sequence ID" value="MDH6193998.1"/>
    <property type="molecule type" value="Genomic_DNA"/>
</dbReference>
<evidence type="ECO:0000256" key="2">
    <source>
        <dbReference type="ARBA" id="ARBA00022670"/>
    </source>
</evidence>
<dbReference type="CDD" id="cd00518">
    <property type="entry name" value="H2MP"/>
    <property type="match status" value="1"/>
</dbReference>
<dbReference type="InterPro" id="IPR000671">
    <property type="entry name" value="Peptidase_A31"/>
</dbReference>
<dbReference type="PANTHER" id="PTHR30302:SF1">
    <property type="entry name" value="HYDROGENASE 2 MATURATION PROTEASE"/>
    <property type="match status" value="1"/>
</dbReference>
<sequence length="164" mass="17195">MHLMRDPFPDADGRPQMSGETLIIGIGNDFRCDDGVGLAVAAAIADRRIAGVRVMTDIGDPASILDAWTGVPLVIAVDAAMGDGATPGRIRRWTPQECTEPTAVSSHTFGLAQAYSLGRALGRLPRQLVVFTVDVADVRPDVGLTSTVAAAVPLLVKAVLAELH</sequence>
<dbReference type="GO" id="GO:0006508">
    <property type="term" value="P:proteolysis"/>
    <property type="evidence" value="ECO:0007669"/>
    <property type="project" value="UniProtKB-KW"/>
</dbReference>
<keyword evidence="3" id="KW-0064">Aspartyl protease</keyword>
<keyword evidence="2 5" id="KW-0645">Protease</keyword>
<dbReference type="NCBIfam" id="TIGR00072">
    <property type="entry name" value="hydrog_prot"/>
    <property type="match status" value="1"/>
</dbReference>
<dbReference type="GO" id="GO:0008233">
    <property type="term" value="F:peptidase activity"/>
    <property type="evidence" value="ECO:0007669"/>
    <property type="project" value="UniProtKB-KW"/>
</dbReference>
<evidence type="ECO:0000256" key="3">
    <source>
        <dbReference type="ARBA" id="ARBA00022750"/>
    </source>
</evidence>
<accession>A0ABT6KTS1</accession>
<proteinExistence type="inferred from homology"/>
<protein>
    <submittedName>
        <fullName evidence="5">Hydrogenase maturation protease</fullName>
        <ecNumber evidence="5">3.4.23.-</ecNumber>
    </submittedName>
</protein>
<dbReference type="Proteomes" id="UP001160130">
    <property type="component" value="Unassembled WGS sequence"/>
</dbReference>
<dbReference type="Pfam" id="PF01750">
    <property type="entry name" value="HycI"/>
    <property type="match status" value="1"/>
</dbReference>